<feature type="chain" id="PRO_5038952393" description="Lipoprotein" evidence="1">
    <location>
        <begin position="19"/>
        <end position="59"/>
    </location>
</feature>
<reference evidence="2" key="2">
    <citation type="journal article" date="2021" name="PeerJ">
        <title>Extensive microbial diversity within the chicken gut microbiome revealed by metagenomics and culture.</title>
        <authorList>
            <person name="Gilroy R."/>
            <person name="Ravi A."/>
            <person name="Getino M."/>
            <person name="Pursley I."/>
            <person name="Horton D.L."/>
            <person name="Alikhan N.F."/>
            <person name="Baker D."/>
            <person name="Gharbi K."/>
            <person name="Hall N."/>
            <person name="Watson M."/>
            <person name="Adriaenssens E.M."/>
            <person name="Foster-Nyarko E."/>
            <person name="Jarju S."/>
            <person name="Secka A."/>
            <person name="Antonio M."/>
            <person name="Oren A."/>
            <person name="Chaudhuri R.R."/>
            <person name="La Ragione R."/>
            <person name="Hildebrand F."/>
            <person name="Pallen M.J."/>
        </authorList>
    </citation>
    <scope>NUCLEOTIDE SEQUENCE</scope>
    <source>
        <strain evidence="2">CHK176-6737</strain>
    </source>
</reference>
<dbReference type="EMBL" id="DVNM01000016">
    <property type="protein sequence ID" value="HIU68966.1"/>
    <property type="molecule type" value="Genomic_DNA"/>
</dbReference>
<reference evidence="2" key="1">
    <citation type="submission" date="2020-10" db="EMBL/GenBank/DDBJ databases">
        <authorList>
            <person name="Gilroy R."/>
        </authorList>
    </citation>
    <scope>NUCLEOTIDE SEQUENCE</scope>
    <source>
        <strain evidence="2">CHK176-6737</strain>
    </source>
</reference>
<accession>A0A9D1MTQ7</accession>
<evidence type="ECO:0000313" key="2">
    <source>
        <dbReference type="EMBL" id="HIU68966.1"/>
    </source>
</evidence>
<evidence type="ECO:0000313" key="3">
    <source>
        <dbReference type="Proteomes" id="UP000824125"/>
    </source>
</evidence>
<evidence type="ECO:0008006" key="4">
    <source>
        <dbReference type="Google" id="ProtNLM"/>
    </source>
</evidence>
<dbReference type="Proteomes" id="UP000824125">
    <property type="component" value="Unassembled WGS sequence"/>
</dbReference>
<name>A0A9D1MTQ7_9FIRM</name>
<organism evidence="2 3">
    <name type="scientific">Candidatus Scybalenecus merdavium</name>
    <dbReference type="NCBI Taxonomy" id="2840939"/>
    <lineage>
        <taxon>Bacteria</taxon>
        <taxon>Bacillati</taxon>
        <taxon>Bacillota</taxon>
        <taxon>Clostridia</taxon>
        <taxon>Eubacteriales</taxon>
        <taxon>Oscillospiraceae</taxon>
        <taxon>Oscillospiraceae incertae sedis</taxon>
        <taxon>Candidatus Scybalenecus</taxon>
    </lineage>
</organism>
<comment type="caution">
    <text evidence="2">The sequence shown here is derived from an EMBL/GenBank/DDBJ whole genome shotgun (WGS) entry which is preliminary data.</text>
</comment>
<evidence type="ECO:0000256" key="1">
    <source>
        <dbReference type="SAM" id="SignalP"/>
    </source>
</evidence>
<keyword evidence="1" id="KW-0732">Signal</keyword>
<dbReference type="AlphaFoldDB" id="A0A9D1MTQ7"/>
<feature type="signal peptide" evidence="1">
    <location>
        <begin position="1"/>
        <end position="18"/>
    </location>
</feature>
<proteinExistence type="predicted"/>
<protein>
    <recommendedName>
        <fullName evidence="4">Lipoprotein</fullName>
    </recommendedName>
</protein>
<gene>
    <name evidence="2" type="ORF">IAD23_03285</name>
</gene>
<sequence length="59" mass="6356">MKKIIAVLYCVSRLFALAFCAFKRITLTDTTGSGKAVCPDLQESGGCDARTNRLKNSTA</sequence>